<comment type="similarity">
    <text evidence="1">Belongs to the iron/ascorbate-dependent oxidoreductase family.</text>
</comment>
<accession>A0A5C2SFT4</accession>
<dbReference type="Gene3D" id="2.60.120.620">
    <property type="entry name" value="q2cbj1_9rhob like domain"/>
    <property type="match status" value="1"/>
</dbReference>
<dbReference type="GO" id="GO:0016491">
    <property type="term" value="F:oxidoreductase activity"/>
    <property type="evidence" value="ECO:0007669"/>
    <property type="project" value="UniProtKB-KW"/>
</dbReference>
<evidence type="ECO:0000313" key="4">
    <source>
        <dbReference type="Proteomes" id="UP000313359"/>
    </source>
</evidence>
<keyword evidence="4" id="KW-1185">Reference proteome</keyword>
<dbReference type="EMBL" id="ML122258">
    <property type="protein sequence ID" value="RPD62622.1"/>
    <property type="molecule type" value="Genomic_DNA"/>
</dbReference>
<dbReference type="GO" id="GO:0046872">
    <property type="term" value="F:metal ion binding"/>
    <property type="evidence" value="ECO:0007669"/>
    <property type="project" value="UniProtKB-KW"/>
</dbReference>
<proteinExistence type="inferred from homology"/>
<dbReference type="InterPro" id="IPR044862">
    <property type="entry name" value="Pro_4_hyd_alph_FE2OG_OXY"/>
</dbReference>
<dbReference type="AlphaFoldDB" id="A0A5C2SFT4"/>
<keyword evidence="1" id="KW-0408">Iron</keyword>
<reference evidence="3" key="1">
    <citation type="journal article" date="2018" name="Genome Biol. Evol.">
        <title>Genomics and development of Lentinus tigrinus, a white-rot wood-decaying mushroom with dimorphic fruiting bodies.</title>
        <authorList>
            <person name="Wu B."/>
            <person name="Xu Z."/>
            <person name="Knudson A."/>
            <person name="Carlson A."/>
            <person name="Chen N."/>
            <person name="Kovaka S."/>
            <person name="LaButti K."/>
            <person name="Lipzen A."/>
            <person name="Pennachio C."/>
            <person name="Riley R."/>
            <person name="Schakwitz W."/>
            <person name="Umezawa K."/>
            <person name="Ohm R.A."/>
            <person name="Grigoriev I.V."/>
            <person name="Nagy L.G."/>
            <person name="Gibbons J."/>
            <person name="Hibbett D."/>
        </authorList>
    </citation>
    <scope>NUCLEOTIDE SEQUENCE [LARGE SCALE GENOMIC DNA]</scope>
    <source>
        <strain evidence="3">ALCF2SS1-6</strain>
    </source>
</reference>
<dbReference type="Pfam" id="PF13640">
    <property type="entry name" value="2OG-FeII_Oxy_3"/>
    <property type="match status" value="1"/>
</dbReference>
<keyword evidence="1" id="KW-0560">Oxidoreductase</keyword>
<dbReference type="InterPro" id="IPR005123">
    <property type="entry name" value="Oxoglu/Fe-dep_dioxygenase_dom"/>
</dbReference>
<organism evidence="3 4">
    <name type="scientific">Lentinus tigrinus ALCF2SS1-6</name>
    <dbReference type="NCBI Taxonomy" id="1328759"/>
    <lineage>
        <taxon>Eukaryota</taxon>
        <taxon>Fungi</taxon>
        <taxon>Dikarya</taxon>
        <taxon>Basidiomycota</taxon>
        <taxon>Agaricomycotina</taxon>
        <taxon>Agaricomycetes</taxon>
        <taxon>Polyporales</taxon>
        <taxon>Polyporaceae</taxon>
        <taxon>Lentinus</taxon>
    </lineage>
</organism>
<dbReference type="OrthoDB" id="27483at2759"/>
<dbReference type="PANTHER" id="PTHR33099:SF14">
    <property type="entry name" value="PROLYL 4-HYDROXYLASE ALPHA SUBUNIT FE(2+) 2OG DIOXYGENASE DOMAIN-CONTAINING PROTEIN"/>
    <property type="match status" value="1"/>
</dbReference>
<feature type="domain" description="Fe2OG dioxygenase" evidence="2">
    <location>
        <begin position="118"/>
        <end position="220"/>
    </location>
</feature>
<evidence type="ECO:0000259" key="2">
    <source>
        <dbReference type="PROSITE" id="PS51471"/>
    </source>
</evidence>
<sequence length="468" mass="51829">MKPAIENLQKALTENLPYCSGTLALDPRNFILFYGKENRARRVDLLHASVKQLNRLERKCDPAPFGRNDQSVLDSTYRKAGKLDVEHFAVGFDADRAGLVEAVRTALFPGSELSKAVRAELYKLNIYGQDGFFKPHTDTPRAEDMFGSLVVIFPTPHEGGELVLRHQGQEWTFNSSEVLSQPDIQAAASVAFVAFFSDVEHEVLPVRAGHRVTVTYNLYYDSSRAGYAPPPVPGLRMLQPTGANLPALSDAFAMLLKDRTMLPDGGILGFGLRHQYPLPTFWSGEPNPLEGLPALLKGTDAALFATCKAHGLNPRLRLIYEAEDSAASDTFVSPVERSVLIPILLDSPTSVDSADDDSDPIQEICEYGGVVMLPRILGQDPPEPLLGPPDRRGKRIQYIRDLSDRWMWAYKPALAQNIKTETVHMVTEITRFNTLRTTMVVYLGNEPAASLMYKYVFLTVAIGPAKAR</sequence>
<evidence type="ECO:0000313" key="3">
    <source>
        <dbReference type="EMBL" id="RPD62622.1"/>
    </source>
</evidence>
<dbReference type="PROSITE" id="PS51471">
    <property type="entry name" value="FE2OG_OXY"/>
    <property type="match status" value="1"/>
</dbReference>
<dbReference type="PANTHER" id="PTHR33099">
    <property type="entry name" value="FE2OG DIOXYGENASE DOMAIN-CONTAINING PROTEIN"/>
    <property type="match status" value="1"/>
</dbReference>
<dbReference type="Proteomes" id="UP000313359">
    <property type="component" value="Unassembled WGS sequence"/>
</dbReference>
<gene>
    <name evidence="3" type="ORF">L227DRAFT_522424</name>
</gene>
<evidence type="ECO:0000256" key="1">
    <source>
        <dbReference type="RuleBase" id="RU003682"/>
    </source>
</evidence>
<keyword evidence="1" id="KW-0479">Metal-binding</keyword>
<name>A0A5C2SFT4_9APHY</name>
<protein>
    <recommendedName>
        <fullName evidence="2">Fe2OG dioxygenase domain-containing protein</fullName>
    </recommendedName>
</protein>